<protein>
    <submittedName>
        <fullName evidence="1">Histidine phosphatase family protein</fullName>
    </submittedName>
</protein>
<dbReference type="CDD" id="cd07067">
    <property type="entry name" value="HP_PGM_like"/>
    <property type="match status" value="1"/>
</dbReference>
<dbReference type="InterPro" id="IPR050275">
    <property type="entry name" value="PGM_Phosphatase"/>
</dbReference>
<sequence>MSAYMLYLMRHGAPAVAGRLLGRTDDPATEAGIAACVARAEGIAVERIAASDLIRAHACAAAIGAPRGVSVEVDPRWRELDFGAWDGLGPAEIHPAELAAFYDDPDASPPPDGERWSALQGRVARALAEMPPVSTLVVTHGGAIRAALAELCGFDRRQTWAFDLPYAALVSLRIWPGPTRTVQIVGLAT</sequence>
<evidence type="ECO:0000313" key="1">
    <source>
        <dbReference type="EMBL" id="MBC3942034.1"/>
    </source>
</evidence>
<dbReference type="SMART" id="SM00855">
    <property type="entry name" value="PGAM"/>
    <property type="match status" value="1"/>
</dbReference>
<dbReference type="SUPFAM" id="SSF53254">
    <property type="entry name" value="Phosphoglycerate mutase-like"/>
    <property type="match status" value="1"/>
</dbReference>
<dbReference type="PANTHER" id="PTHR48100">
    <property type="entry name" value="BROAD-SPECIFICITY PHOSPHATASE YOR283W-RELATED"/>
    <property type="match status" value="1"/>
</dbReference>
<reference evidence="1 2" key="1">
    <citation type="submission" date="2020-08" db="EMBL/GenBank/DDBJ databases">
        <title>Putative novel bacterial strains isolated from necrotic wheat leaf tissues caused by Xanthomonas translucens.</title>
        <authorList>
            <person name="Tambong J.T."/>
        </authorList>
    </citation>
    <scope>NUCLEOTIDE SEQUENCE [LARGE SCALE GENOMIC DNA]</scope>
    <source>
        <strain evidence="2">DOAB 1063</strain>
    </source>
</reference>
<evidence type="ECO:0000313" key="2">
    <source>
        <dbReference type="Proteomes" id="UP000597613"/>
    </source>
</evidence>
<dbReference type="InterPro" id="IPR029033">
    <property type="entry name" value="His_PPase_superfam"/>
</dbReference>
<dbReference type="EMBL" id="JACONT010000019">
    <property type="protein sequence ID" value="MBC3942034.1"/>
    <property type="molecule type" value="Genomic_DNA"/>
</dbReference>
<organism evidence="1 2">
    <name type="scientific">Sphingomonas albertensis</name>
    <dbReference type="NCBI Taxonomy" id="2762591"/>
    <lineage>
        <taxon>Bacteria</taxon>
        <taxon>Pseudomonadati</taxon>
        <taxon>Pseudomonadota</taxon>
        <taxon>Alphaproteobacteria</taxon>
        <taxon>Sphingomonadales</taxon>
        <taxon>Sphingomonadaceae</taxon>
        <taxon>Sphingomonas</taxon>
    </lineage>
</organism>
<dbReference type="Gene3D" id="3.40.50.1240">
    <property type="entry name" value="Phosphoglycerate mutase-like"/>
    <property type="match status" value="1"/>
</dbReference>
<dbReference type="PANTHER" id="PTHR48100:SF62">
    <property type="entry name" value="GLUCOSYL-3-PHOSPHOGLYCERATE PHOSPHATASE"/>
    <property type="match status" value="1"/>
</dbReference>
<gene>
    <name evidence="1" type="ORF">H8S47_10130</name>
</gene>
<dbReference type="InterPro" id="IPR013078">
    <property type="entry name" value="His_Pase_superF_clade-1"/>
</dbReference>
<proteinExistence type="predicted"/>
<dbReference type="Pfam" id="PF00300">
    <property type="entry name" value="His_Phos_1"/>
    <property type="match status" value="1"/>
</dbReference>
<dbReference type="Proteomes" id="UP000597613">
    <property type="component" value="Unassembled WGS sequence"/>
</dbReference>
<keyword evidence="2" id="KW-1185">Reference proteome</keyword>
<name>A0ABR7ANK4_9SPHN</name>
<dbReference type="RefSeq" id="WP_187503750.1">
    <property type="nucleotide sequence ID" value="NZ_CP162536.1"/>
</dbReference>
<comment type="caution">
    <text evidence="1">The sequence shown here is derived from an EMBL/GenBank/DDBJ whole genome shotgun (WGS) entry which is preliminary data.</text>
</comment>
<accession>A0ABR7ANK4</accession>